<dbReference type="EMBL" id="CP034461">
    <property type="protein sequence ID" value="QBM90868.1"/>
    <property type="molecule type" value="Genomic_DNA"/>
</dbReference>
<protein>
    <submittedName>
        <fullName evidence="2">Uncharacterized protein</fullName>
    </submittedName>
</protein>
<evidence type="ECO:0000313" key="3">
    <source>
        <dbReference type="Proteomes" id="UP000292447"/>
    </source>
</evidence>
<reference evidence="3" key="1">
    <citation type="submission" date="2019-03" db="EMBL/GenBank/DDBJ databases">
        <title>Snf2 controls pulcherriminic acid biosynthesis and connects pigmentation and antifungal activity of the yeast Metschnikowia pulcherrima.</title>
        <authorList>
            <person name="Gore-Lloyd D."/>
            <person name="Sumann I."/>
            <person name="Brachmann A.O."/>
            <person name="Schneeberger K."/>
            <person name="Ortiz-Merino R.A."/>
            <person name="Moreno-Beltran M."/>
            <person name="Schlaefli M."/>
            <person name="Kirner P."/>
            <person name="Santos Kron A."/>
            <person name="Wolfe K.H."/>
            <person name="Piel J."/>
            <person name="Ahrens C.H."/>
            <person name="Henk D."/>
            <person name="Freimoser F.M."/>
        </authorList>
    </citation>
    <scope>NUCLEOTIDE SEQUENCE [LARGE SCALE GENOMIC DNA]</scope>
    <source>
        <strain evidence="3">APC 1.2</strain>
    </source>
</reference>
<dbReference type="AlphaFoldDB" id="A0A4P6XX09"/>
<keyword evidence="1" id="KW-0732">Signal</keyword>
<accession>A0A4P6XX09</accession>
<name>A0A4P6XX09_9ASCO</name>
<gene>
    <name evidence="2" type="ORF">METSCH_F04560</name>
</gene>
<proteinExistence type="predicted"/>
<keyword evidence="3" id="KW-1185">Reference proteome</keyword>
<feature type="signal peptide" evidence="1">
    <location>
        <begin position="1"/>
        <end position="20"/>
    </location>
</feature>
<feature type="chain" id="PRO_5020212777" evidence="1">
    <location>
        <begin position="21"/>
        <end position="282"/>
    </location>
</feature>
<dbReference type="Proteomes" id="UP000292447">
    <property type="component" value="Chromosome VI"/>
</dbReference>
<evidence type="ECO:0000256" key="1">
    <source>
        <dbReference type="SAM" id="SignalP"/>
    </source>
</evidence>
<sequence length="282" mass="31041">MLFHVTTFATIVATFGLVAADSKSSKLWISWDAAPENSIGKRDQAEFGQIGLSVITYVAENFAKRNLGLVDASANLKPISNGDVHVGDPLAAYFARIDEYKSLAGEPDTNVDRFKRTPGDNVNCSSVAEVTKRLEIICHWATHMWGRHYPTGAKVYLNQAAYAVVPKHGRFISLESKFDGDTGHVVSTVKAGANEKCTGEVQVHGDWTVMTSISPAKGKDCTTEQSEQNLEEALRACIKESESRCAVSYCCRLRDESGWTGDVRLQRNDVTFHNIKDIKCAY</sequence>
<evidence type="ECO:0000313" key="2">
    <source>
        <dbReference type="EMBL" id="QBM90868.1"/>
    </source>
</evidence>
<organism evidence="2 3">
    <name type="scientific">Metschnikowia aff. pulcherrima</name>
    <dbReference type="NCBI Taxonomy" id="2163413"/>
    <lineage>
        <taxon>Eukaryota</taxon>
        <taxon>Fungi</taxon>
        <taxon>Dikarya</taxon>
        <taxon>Ascomycota</taxon>
        <taxon>Saccharomycotina</taxon>
        <taxon>Pichiomycetes</taxon>
        <taxon>Metschnikowiaceae</taxon>
        <taxon>Metschnikowia</taxon>
    </lineage>
</organism>